<dbReference type="OrthoDB" id="3064537at2759"/>
<dbReference type="AlphaFoldDB" id="A0A284R604"/>
<sequence>MSDAYGLIHRRNTLLESPTYLGGETVGQSLSWRMVGVADCITQHRDGMSTAGDTPVMLTLVGVGTSSEWYNKLSGLGDYNDEHPRPFSKLKWLIHFRPPANTIFMKDWDRGIATLQQMQELISVGEPNDLLIWKKKGFFDIRTTKHMFIPKTTSSPQSQATQEYVVPPSHVAEYQAYTKTHLLDPIIIRSDTGRATTMGPDATKLVGGALCLITVEIKHYYIQSAHRDSFSAVLHGIKVLVPAAQLAKTITEMQQLSTRVLHAPNPFARFVRQGKSSNIVLAFITYNTSVKTTQTTQRSSAGSVRQGKPSTVVLASITYNTSVEMTQTTQSSSDRASQHQS</sequence>
<gene>
    <name evidence="1" type="ORF">ARMOST_07508</name>
</gene>
<dbReference type="Proteomes" id="UP000219338">
    <property type="component" value="Unassembled WGS sequence"/>
</dbReference>
<dbReference type="EMBL" id="FUEG01000004">
    <property type="protein sequence ID" value="SJL04148.1"/>
    <property type="molecule type" value="Genomic_DNA"/>
</dbReference>
<evidence type="ECO:0000313" key="1">
    <source>
        <dbReference type="EMBL" id="SJL04148.1"/>
    </source>
</evidence>
<organism evidence="1 2">
    <name type="scientific">Armillaria ostoyae</name>
    <name type="common">Armillaria root rot fungus</name>
    <dbReference type="NCBI Taxonomy" id="47428"/>
    <lineage>
        <taxon>Eukaryota</taxon>
        <taxon>Fungi</taxon>
        <taxon>Dikarya</taxon>
        <taxon>Basidiomycota</taxon>
        <taxon>Agaricomycotina</taxon>
        <taxon>Agaricomycetes</taxon>
        <taxon>Agaricomycetidae</taxon>
        <taxon>Agaricales</taxon>
        <taxon>Marasmiineae</taxon>
        <taxon>Physalacriaceae</taxon>
        <taxon>Armillaria</taxon>
    </lineage>
</organism>
<protein>
    <submittedName>
        <fullName evidence="1">Uncharacterized protein</fullName>
    </submittedName>
</protein>
<keyword evidence="2" id="KW-1185">Reference proteome</keyword>
<reference evidence="2" key="1">
    <citation type="journal article" date="2017" name="Nat. Ecol. Evol.">
        <title>Genome expansion and lineage-specific genetic innovations in the forest pathogenic fungi Armillaria.</title>
        <authorList>
            <person name="Sipos G."/>
            <person name="Prasanna A.N."/>
            <person name="Walter M.C."/>
            <person name="O'Connor E."/>
            <person name="Balint B."/>
            <person name="Krizsan K."/>
            <person name="Kiss B."/>
            <person name="Hess J."/>
            <person name="Varga T."/>
            <person name="Slot J."/>
            <person name="Riley R."/>
            <person name="Boka B."/>
            <person name="Rigling D."/>
            <person name="Barry K."/>
            <person name="Lee J."/>
            <person name="Mihaltcheva S."/>
            <person name="LaButti K."/>
            <person name="Lipzen A."/>
            <person name="Waldron R."/>
            <person name="Moloney N.M."/>
            <person name="Sperisen C."/>
            <person name="Kredics L."/>
            <person name="Vagvoelgyi C."/>
            <person name="Patrignani A."/>
            <person name="Fitzpatrick D."/>
            <person name="Nagy I."/>
            <person name="Doyle S."/>
            <person name="Anderson J.B."/>
            <person name="Grigoriev I.V."/>
            <person name="Gueldener U."/>
            <person name="Muensterkoetter M."/>
            <person name="Nagy L.G."/>
        </authorList>
    </citation>
    <scope>NUCLEOTIDE SEQUENCE [LARGE SCALE GENOMIC DNA]</scope>
    <source>
        <strain evidence="2">C18/9</strain>
    </source>
</reference>
<accession>A0A284R604</accession>
<proteinExistence type="predicted"/>
<evidence type="ECO:0000313" key="2">
    <source>
        <dbReference type="Proteomes" id="UP000219338"/>
    </source>
</evidence>
<dbReference type="OMA" id="AKEWHIK"/>
<name>A0A284R604_ARMOS</name>